<comment type="function">
    <text evidence="6">Methylates ribosomal protein L11.</text>
</comment>
<dbReference type="CDD" id="cd02440">
    <property type="entry name" value="AdoMet_MTases"/>
    <property type="match status" value="1"/>
</dbReference>
<keyword evidence="2 6" id="KW-0963">Cytoplasm</keyword>
<dbReference type="HAMAP" id="MF_00735">
    <property type="entry name" value="Methyltr_PrmA"/>
    <property type="match status" value="1"/>
</dbReference>
<dbReference type="eggNOG" id="COG2264">
    <property type="taxonomic scope" value="Bacteria"/>
</dbReference>
<dbReference type="Pfam" id="PF06325">
    <property type="entry name" value="PrmA"/>
    <property type="match status" value="1"/>
</dbReference>
<keyword evidence="4 6" id="KW-0808">Transferase</keyword>
<evidence type="ECO:0000256" key="4">
    <source>
        <dbReference type="ARBA" id="ARBA00022679"/>
    </source>
</evidence>
<feature type="binding site" evidence="6">
    <location>
        <position position="180"/>
    </location>
    <ligand>
        <name>S-adenosyl-L-methionine</name>
        <dbReference type="ChEBI" id="CHEBI:59789"/>
    </ligand>
</feature>
<organism evidence="7 8">
    <name type="scientific">Dethiobacter alkaliphilus AHT 1</name>
    <dbReference type="NCBI Taxonomy" id="555088"/>
    <lineage>
        <taxon>Bacteria</taxon>
        <taxon>Bacillati</taxon>
        <taxon>Bacillota</taxon>
        <taxon>Dethiobacteria</taxon>
        <taxon>Dethiobacterales</taxon>
        <taxon>Dethiobacteraceae</taxon>
        <taxon>Dethiobacter</taxon>
    </lineage>
</organism>
<feature type="binding site" evidence="6">
    <location>
        <position position="248"/>
    </location>
    <ligand>
        <name>S-adenosyl-L-methionine</name>
        <dbReference type="ChEBI" id="CHEBI:59789"/>
    </ligand>
</feature>
<dbReference type="InterPro" id="IPR050078">
    <property type="entry name" value="Ribosomal_L11_MeTrfase_PrmA"/>
</dbReference>
<evidence type="ECO:0000256" key="3">
    <source>
        <dbReference type="ARBA" id="ARBA00022603"/>
    </source>
</evidence>
<dbReference type="EMBL" id="ACJM01000004">
    <property type="protein sequence ID" value="EEG78050.1"/>
    <property type="molecule type" value="Genomic_DNA"/>
</dbReference>
<keyword evidence="7" id="KW-0687">Ribonucleoprotein</keyword>
<dbReference type="AlphaFoldDB" id="C0GEL8"/>
<reference evidence="7 8" key="1">
    <citation type="submission" date="2009-02" db="EMBL/GenBank/DDBJ databases">
        <title>Sequencing of the draft genome and assembly of Dethiobacter alkaliphilus AHT 1.</title>
        <authorList>
            <consortium name="US DOE Joint Genome Institute (JGI-PGF)"/>
            <person name="Lucas S."/>
            <person name="Copeland A."/>
            <person name="Lapidus A."/>
            <person name="Glavina del Rio T."/>
            <person name="Dalin E."/>
            <person name="Tice H."/>
            <person name="Bruce D."/>
            <person name="Goodwin L."/>
            <person name="Pitluck S."/>
            <person name="Larimer F."/>
            <person name="Land M.L."/>
            <person name="Hauser L."/>
            <person name="Muyzer G."/>
        </authorList>
    </citation>
    <scope>NUCLEOTIDE SEQUENCE [LARGE SCALE GENOMIC DNA]</scope>
    <source>
        <strain evidence="7 8">AHT 1</strain>
    </source>
</reference>
<accession>C0GEL8</accession>
<dbReference type="OrthoDB" id="9785995at2"/>
<feature type="binding site" evidence="6">
    <location>
        <position position="202"/>
    </location>
    <ligand>
        <name>S-adenosyl-L-methionine</name>
        <dbReference type="ChEBI" id="CHEBI:59789"/>
    </ligand>
</feature>
<comment type="subcellular location">
    <subcellularLocation>
        <location evidence="6">Cytoplasm</location>
    </subcellularLocation>
</comment>
<dbReference type="RefSeq" id="WP_008515318.1">
    <property type="nucleotide sequence ID" value="NZ_ACJM01000004.1"/>
</dbReference>
<dbReference type="PANTHER" id="PTHR43648">
    <property type="entry name" value="ELECTRON TRANSFER FLAVOPROTEIN BETA SUBUNIT LYSINE METHYLTRANSFERASE"/>
    <property type="match status" value="1"/>
</dbReference>
<keyword evidence="3 6" id="KW-0489">Methyltransferase</keyword>
<dbReference type="GO" id="GO:0016279">
    <property type="term" value="F:protein-lysine N-methyltransferase activity"/>
    <property type="evidence" value="ECO:0007669"/>
    <property type="project" value="RHEA"/>
</dbReference>
<dbReference type="GO" id="GO:0005737">
    <property type="term" value="C:cytoplasm"/>
    <property type="evidence" value="ECO:0007669"/>
    <property type="project" value="UniProtKB-SubCell"/>
</dbReference>
<gene>
    <name evidence="6" type="primary">prmA</name>
    <name evidence="7" type="ORF">DealDRAFT_0927</name>
</gene>
<dbReference type="Proteomes" id="UP000006443">
    <property type="component" value="Unassembled WGS sequence"/>
</dbReference>
<evidence type="ECO:0000256" key="1">
    <source>
        <dbReference type="ARBA" id="ARBA00009741"/>
    </source>
</evidence>
<evidence type="ECO:0000313" key="8">
    <source>
        <dbReference type="Proteomes" id="UP000006443"/>
    </source>
</evidence>
<evidence type="ECO:0000256" key="2">
    <source>
        <dbReference type="ARBA" id="ARBA00022490"/>
    </source>
</evidence>
<keyword evidence="8" id="KW-1185">Reference proteome</keyword>
<comment type="catalytic activity">
    <reaction evidence="6">
        <text>L-lysyl-[protein] + 3 S-adenosyl-L-methionine = N(6),N(6),N(6)-trimethyl-L-lysyl-[protein] + 3 S-adenosyl-L-homocysteine + 3 H(+)</text>
        <dbReference type="Rhea" id="RHEA:54192"/>
        <dbReference type="Rhea" id="RHEA-COMP:9752"/>
        <dbReference type="Rhea" id="RHEA-COMP:13826"/>
        <dbReference type="ChEBI" id="CHEBI:15378"/>
        <dbReference type="ChEBI" id="CHEBI:29969"/>
        <dbReference type="ChEBI" id="CHEBI:57856"/>
        <dbReference type="ChEBI" id="CHEBI:59789"/>
        <dbReference type="ChEBI" id="CHEBI:61961"/>
    </reaction>
</comment>
<evidence type="ECO:0000313" key="7">
    <source>
        <dbReference type="EMBL" id="EEG78050.1"/>
    </source>
</evidence>
<dbReference type="SUPFAM" id="SSF53335">
    <property type="entry name" value="S-adenosyl-L-methionine-dependent methyltransferases"/>
    <property type="match status" value="1"/>
</dbReference>
<name>C0GEL8_DETAL</name>
<dbReference type="InterPro" id="IPR029063">
    <property type="entry name" value="SAM-dependent_MTases_sf"/>
</dbReference>
<keyword evidence="7" id="KW-0689">Ribosomal protein</keyword>
<sequence>MHWLEVMVITGRQSAEAVSEKLMDLGAGGVAVEDQWDWETVKKAGLGDYFPPAADAGHDNMITIRGYFPLSFLGSKKETELVSFLDGLPGFGLAPAQVMFREVDEADWEQAWKQYWQPTPIGEKLVIMPAWLNENPWPQRKVLRLDPGAAFGTGTHETTRLCLEILEKVATEDTTMLDLGCGSGILALAARLLGIKDVMGVDVDEAAIRASLENAKRNDMEDVPFIHADLFAEEAWKELRAADVVTANLTADALLAITGRIRHVLRPGGLLIASGIVHDRAREVYEAYQREGYEIHQTRSAGEWQALLLELKV</sequence>
<proteinExistence type="inferred from homology"/>
<dbReference type="PANTHER" id="PTHR43648:SF1">
    <property type="entry name" value="ELECTRON TRANSFER FLAVOPROTEIN BETA SUBUNIT LYSINE METHYLTRANSFERASE"/>
    <property type="match status" value="1"/>
</dbReference>
<dbReference type="GO" id="GO:0032259">
    <property type="term" value="P:methylation"/>
    <property type="evidence" value="ECO:0007669"/>
    <property type="project" value="UniProtKB-KW"/>
</dbReference>
<dbReference type="NCBIfam" id="TIGR00406">
    <property type="entry name" value="prmA"/>
    <property type="match status" value="1"/>
</dbReference>
<dbReference type="InterPro" id="IPR004498">
    <property type="entry name" value="Ribosomal_PrmA_MeTrfase"/>
</dbReference>
<dbReference type="STRING" id="555088.DealDRAFT_0927"/>
<dbReference type="PIRSF" id="PIRSF000401">
    <property type="entry name" value="RPL11_MTase"/>
    <property type="match status" value="1"/>
</dbReference>
<comment type="caution">
    <text evidence="7">The sequence shown here is derived from an EMBL/GenBank/DDBJ whole genome shotgun (WGS) entry which is preliminary data.</text>
</comment>
<protein>
    <recommendedName>
        <fullName evidence="6">Ribosomal protein L11 methyltransferase</fullName>
        <shortName evidence="6">L11 Mtase</shortName>
        <ecNumber evidence="6">2.1.1.-</ecNumber>
    </recommendedName>
</protein>
<feature type="binding site" evidence="6">
    <location>
        <position position="159"/>
    </location>
    <ligand>
        <name>S-adenosyl-L-methionine</name>
        <dbReference type="ChEBI" id="CHEBI:59789"/>
    </ligand>
</feature>
<keyword evidence="5 6" id="KW-0949">S-adenosyl-L-methionine</keyword>
<dbReference type="EC" id="2.1.1.-" evidence="6"/>
<evidence type="ECO:0000256" key="5">
    <source>
        <dbReference type="ARBA" id="ARBA00022691"/>
    </source>
</evidence>
<dbReference type="Gene3D" id="3.40.50.150">
    <property type="entry name" value="Vaccinia Virus protein VP39"/>
    <property type="match status" value="1"/>
</dbReference>
<evidence type="ECO:0000256" key="6">
    <source>
        <dbReference type="HAMAP-Rule" id="MF_00735"/>
    </source>
</evidence>
<dbReference type="GO" id="GO:0005840">
    <property type="term" value="C:ribosome"/>
    <property type="evidence" value="ECO:0007669"/>
    <property type="project" value="UniProtKB-KW"/>
</dbReference>
<comment type="similarity">
    <text evidence="1 6">Belongs to the methyltransferase superfamily. PrmA family.</text>
</comment>